<evidence type="ECO:0000313" key="2">
    <source>
        <dbReference type="Proteomes" id="UP001236415"/>
    </source>
</evidence>
<organism evidence="1 2">
    <name type="scientific">Paenibacillus polygoni</name>
    <dbReference type="NCBI Taxonomy" id="3050112"/>
    <lineage>
        <taxon>Bacteria</taxon>
        <taxon>Bacillati</taxon>
        <taxon>Bacillota</taxon>
        <taxon>Bacilli</taxon>
        <taxon>Bacillales</taxon>
        <taxon>Paenibacillaceae</taxon>
        <taxon>Paenibacillus</taxon>
    </lineage>
</organism>
<dbReference type="RefSeq" id="WP_285746447.1">
    <property type="nucleotide sequence ID" value="NZ_CP127162.1"/>
</dbReference>
<accession>A0ABY8X4I8</accession>
<name>A0ABY8X4I8_9BACL</name>
<dbReference type="Proteomes" id="UP001236415">
    <property type="component" value="Chromosome"/>
</dbReference>
<dbReference type="EMBL" id="CP127162">
    <property type="protein sequence ID" value="WIV19953.1"/>
    <property type="molecule type" value="Genomic_DNA"/>
</dbReference>
<keyword evidence="2" id="KW-1185">Reference proteome</keyword>
<gene>
    <name evidence="1" type="ORF">QPK24_04340</name>
</gene>
<protein>
    <submittedName>
        <fullName evidence="1">Uncharacterized protein</fullName>
    </submittedName>
</protein>
<evidence type="ECO:0000313" key="1">
    <source>
        <dbReference type="EMBL" id="WIV19953.1"/>
    </source>
</evidence>
<sequence length="166" mass="19448">MKKRVTVFVLIFLCLLLIALLINKNKADNESESKYYLSFVSSVQTLDRSLDLIQEDQEPDKIAEGMFDVYTSFVFSSFRLDLFKSNAPRSIDLDILANDFLLLRTRYEPLVRNQITNKDDFNFEDHAKFKSQIHLFVNELPEKYENSKEFVEKLNKASEHIKPLIS</sequence>
<proteinExistence type="predicted"/>
<reference evidence="1 2" key="1">
    <citation type="submission" date="2023-06" db="EMBL/GenBank/DDBJ databases">
        <title>Paenibacillus polygonum sp. nov., an endophytic bacterium, isolated from Polygonum lapathifolium L. in Nanji Wetland National Nature Reserve, South of Poyang Lake, Jiangxi Province, China.</title>
        <authorList>
            <person name="Yu Z."/>
        </authorList>
    </citation>
    <scope>NUCLEOTIDE SEQUENCE [LARGE SCALE GENOMIC DNA]</scope>
    <source>
        <strain evidence="1 2">C31</strain>
    </source>
</reference>